<dbReference type="NCBIfam" id="TIGR00099">
    <property type="entry name" value="Cof-subfamily"/>
    <property type="match status" value="1"/>
</dbReference>
<reference evidence="2" key="3">
    <citation type="journal article" date="2022" name="Int. J. Syst. Evol. Microbiol.">
        <title>Caproicibacterium lactatifermentans sp. nov., isolated from pit clay used for the production of Chinese strong aroma-type liquor.</title>
        <authorList>
            <person name="Wang H."/>
            <person name="Gu Y."/>
            <person name="Zhao D."/>
            <person name="Qiao Z."/>
            <person name="Zheng J."/>
            <person name="Gao J."/>
            <person name="Ren C."/>
            <person name="Xu Y."/>
        </authorList>
    </citation>
    <scope>NUCLEOTIDE SEQUENCE</scope>
    <source>
        <strain evidence="2">JNU-WLY1368</strain>
    </source>
</reference>
<dbReference type="Pfam" id="PF08282">
    <property type="entry name" value="Hydrolase_3"/>
    <property type="match status" value="1"/>
</dbReference>
<dbReference type="SFLD" id="SFLDG01140">
    <property type="entry name" value="C2.B:_Phosphomannomutase_and_P"/>
    <property type="match status" value="1"/>
</dbReference>
<dbReference type="PANTHER" id="PTHR10000:SF8">
    <property type="entry name" value="HAD SUPERFAMILY HYDROLASE-LIKE, TYPE 3"/>
    <property type="match status" value="1"/>
</dbReference>
<keyword evidence="4" id="KW-1185">Reference proteome</keyword>
<reference evidence="2" key="2">
    <citation type="journal article" date="2021" name="Appl. Environ. Microbiol.">
        <title>Adaptability of a Caproate-Producing Bacterium Contributes to Its Dominance in an Anaerobic Fermentation System.</title>
        <authorList>
            <person name="Wang H."/>
            <person name="Gu Y."/>
            <person name="Zhou W."/>
            <person name="Zhao D."/>
            <person name="Qiao Z."/>
            <person name="Zheng J."/>
            <person name="Gao J."/>
            <person name="Chen X."/>
            <person name="Ren C."/>
            <person name="Xu Y."/>
        </authorList>
    </citation>
    <scope>NUCLEOTIDE SEQUENCE</scope>
    <source>
        <strain evidence="2">JNU-WLY1368</strain>
    </source>
</reference>
<proteinExistence type="predicted"/>
<keyword evidence="1" id="KW-0378">Hydrolase</keyword>
<dbReference type="KEGG" id="clf:GJQ69_06320"/>
<dbReference type="PROSITE" id="PS01229">
    <property type="entry name" value="COF_2"/>
    <property type="match status" value="1"/>
</dbReference>
<accession>A0A859DRK4</accession>
<dbReference type="AlphaFoldDB" id="A0A859DRK4"/>
<dbReference type="Proteomes" id="UP000509623">
    <property type="component" value="Chromosome"/>
</dbReference>
<dbReference type="EMBL" id="CP046161">
    <property type="protein sequence ID" value="QKO30802.1"/>
    <property type="molecule type" value="Genomic_DNA"/>
</dbReference>
<dbReference type="NCBIfam" id="TIGR01484">
    <property type="entry name" value="HAD-SF-IIB"/>
    <property type="match status" value="1"/>
</dbReference>
<dbReference type="GO" id="GO:0005829">
    <property type="term" value="C:cytosol"/>
    <property type="evidence" value="ECO:0007669"/>
    <property type="project" value="TreeGrafter"/>
</dbReference>
<dbReference type="InterPro" id="IPR023214">
    <property type="entry name" value="HAD_sf"/>
</dbReference>
<dbReference type="SUPFAM" id="SSF56784">
    <property type="entry name" value="HAD-like"/>
    <property type="match status" value="1"/>
</dbReference>
<dbReference type="CDD" id="cd07516">
    <property type="entry name" value="HAD_Pase"/>
    <property type="match status" value="1"/>
</dbReference>
<dbReference type="InterPro" id="IPR000150">
    <property type="entry name" value="Cof"/>
</dbReference>
<evidence type="ECO:0000313" key="4">
    <source>
        <dbReference type="Proteomes" id="UP000509623"/>
    </source>
</evidence>
<dbReference type="GO" id="GO:0016791">
    <property type="term" value="F:phosphatase activity"/>
    <property type="evidence" value="ECO:0007669"/>
    <property type="project" value="TreeGrafter"/>
</dbReference>
<sequence>MNIKLLAIDMDGTTLNSKNTLSAENQAALECAIQSGVYVVPTTGRQYSGLPPELQKVHGIRYCLCSNGAVVYDCLQKKVLYQDLMDCSLALRVLDELSCYPDVSCDVYIGGKAYTTIEHYQDPMKYGISPVHLKSFLDSRTPVPDLQQFVRSQHLRPEKVFSIFQEMQECRHCWDQFCTWPELAVTTSLENVIELTSATATKGNGLQVLAGLLHIPQEAVMAVGDGHNDITMLDWAGTSVAMGNANAQIRQHAAFVTDDCDHDGLAKAVRRFISL</sequence>
<dbReference type="SFLD" id="SFLDS00003">
    <property type="entry name" value="Haloacid_Dehalogenase"/>
    <property type="match status" value="1"/>
</dbReference>
<evidence type="ECO:0000313" key="2">
    <source>
        <dbReference type="EMBL" id="QKO30802.1"/>
    </source>
</evidence>
<reference evidence="3 4" key="1">
    <citation type="submission" date="2019-11" db="EMBL/GenBank/DDBJ databases">
        <authorList>
            <person name="Ren C."/>
            <person name="Wang H."/>
            <person name="Xu Y."/>
        </authorList>
    </citation>
    <scope>NUCLEOTIDE SEQUENCE [LARGE SCALE GENOMIC DNA]</scope>
    <source>
        <strain evidence="4">JNU-WLY1368</strain>
        <strain evidence="1 3">LBM 19010</strain>
    </source>
</reference>
<dbReference type="InterPro" id="IPR006379">
    <property type="entry name" value="HAD-SF_hydro_IIB"/>
</dbReference>
<protein>
    <submittedName>
        <fullName evidence="1">Cof-type HAD-IIB family hydrolase</fullName>
    </submittedName>
</protein>
<name>A0A859DRK4_9FIRM</name>
<gene>
    <name evidence="1" type="ORF">GJQ69_06320</name>
    <name evidence="2" type="ORF">GKP14_07210</name>
</gene>
<dbReference type="Proteomes" id="UP000501316">
    <property type="component" value="Chromosome"/>
</dbReference>
<dbReference type="Gene3D" id="3.30.1240.10">
    <property type="match status" value="1"/>
</dbReference>
<evidence type="ECO:0000313" key="1">
    <source>
        <dbReference type="EMBL" id="QKN24129.1"/>
    </source>
</evidence>
<dbReference type="RefSeq" id="WP_174193286.1">
    <property type="nucleotide sequence ID" value="NZ_CP046051.1"/>
</dbReference>
<dbReference type="PANTHER" id="PTHR10000">
    <property type="entry name" value="PHOSPHOSERINE PHOSPHATASE"/>
    <property type="match status" value="1"/>
</dbReference>
<evidence type="ECO:0000313" key="3">
    <source>
        <dbReference type="Proteomes" id="UP000501316"/>
    </source>
</evidence>
<dbReference type="InterPro" id="IPR036412">
    <property type="entry name" value="HAD-like_sf"/>
</dbReference>
<organism evidence="1 3">
    <name type="scientific">Caproicibacterium lactatifermentans</name>
    <dbReference type="NCBI Taxonomy" id="2666138"/>
    <lineage>
        <taxon>Bacteria</taxon>
        <taxon>Bacillati</taxon>
        <taxon>Bacillota</taxon>
        <taxon>Clostridia</taxon>
        <taxon>Eubacteriales</taxon>
        <taxon>Oscillospiraceae</taxon>
        <taxon>Caproicibacterium</taxon>
    </lineage>
</organism>
<dbReference type="EMBL" id="CP046051">
    <property type="protein sequence ID" value="QKN24129.1"/>
    <property type="molecule type" value="Genomic_DNA"/>
</dbReference>
<dbReference type="Gene3D" id="3.40.50.1000">
    <property type="entry name" value="HAD superfamily/HAD-like"/>
    <property type="match status" value="1"/>
</dbReference>
<dbReference type="GO" id="GO:0000287">
    <property type="term" value="F:magnesium ion binding"/>
    <property type="evidence" value="ECO:0007669"/>
    <property type="project" value="TreeGrafter"/>
</dbReference>